<evidence type="ECO:0000313" key="3">
    <source>
        <dbReference type="EMBL" id="KAJ3449714.1"/>
    </source>
</evidence>
<feature type="coiled-coil region" evidence="1">
    <location>
        <begin position="15"/>
        <end position="143"/>
    </location>
</feature>
<feature type="compositionally biased region" description="Basic residues" evidence="2">
    <location>
        <begin position="322"/>
        <end position="342"/>
    </location>
</feature>
<dbReference type="EMBL" id="JANTQA010000012">
    <property type="protein sequence ID" value="KAJ3449714.1"/>
    <property type="molecule type" value="Genomic_DNA"/>
</dbReference>
<dbReference type="Gene3D" id="2.30.29.30">
    <property type="entry name" value="Pleckstrin-homology domain (PH domain)/Phosphotyrosine-binding domain (PTB)"/>
    <property type="match status" value="1"/>
</dbReference>
<accession>A0AAV8A645</accession>
<sequence>MSQNSQVHLDEYTKLQLLRMEFKKLQKEERNLDLETDRIKKKVEDIGEKIYKRNKIMERTRDKYDELKKLKTIIDQENKLSIQLEKYNEEKDMERQSLVEKTEQTNNKKNEILNDENSLFPRIQEIEKKRIDDNQNIIELKNKISKQKEFKKKKNSEIKEIGEYNDIIINEITTLHQETQELEESLKPSGGDDLKLLKKNFKLEEKERLIDKYSCLKRGCKGTLYVTNIHVLWEPSIILKWVSPPKDTIHLMNIKIAKPSTNLMVDDSITFILTDKKSKKYTSFIGNSRNTCIEKVINSAKVLHHTIQKSEKEEEEKEITIKKSHTGKTKTKRKKSLFSKKK</sequence>
<reference evidence="4" key="1">
    <citation type="submission" date="2022-08" db="EMBL/GenBank/DDBJ databases">
        <title>Novel sulfate-reducing endosymbionts in the free-living metamonad Anaeramoeba.</title>
        <authorList>
            <person name="Jerlstrom-Hultqvist J."/>
            <person name="Cepicka I."/>
            <person name="Gallot-Lavallee L."/>
            <person name="Salas-Leiva D."/>
            <person name="Curtis B.A."/>
            <person name="Zahonova K."/>
            <person name="Pipaliya S."/>
            <person name="Dacks J."/>
            <person name="Roger A.J."/>
        </authorList>
    </citation>
    <scope>NUCLEOTIDE SEQUENCE</scope>
    <source>
        <strain evidence="4">Schooner1</strain>
    </source>
</reference>
<dbReference type="AlphaFoldDB" id="A0AAV8A645"/>
<proteinExistence type="predicted"/>
<dbReference type="Proteomes" id="UP001146793">
    <property type="component" value="Unassembled WGS sequence"/>
</dbReference>
<gene>
    <name evidence="3" type="ORF">M0812_05873</name>
    <name evidence="4" type="ORF">M0813_13170</name>
</gene>
<evidence type="ECO:0000313" key="6">
    <source>
        <dbReference type="Proteomes" id="UP001150062"/>
    </source>
</evidence>
<keyword evidence="1" id="KW-0175">Coiled coil</keyword>
<name>A0AAV8A645_9EUKA</name>
<comment type="caution">
    <text evidence="3">The sequence shown here is derived from an EMBL/GenBank/DDBJ whole genome shotgun (WGS) entry which is preliminary data.</text>
</comment>
<feature type="region of interest" description="Disordered" evidence="2">
    <location>
        <begin position="308"/>
        <end position="342"/>
    </location>
</feature>
<dbReference type="Proteomes" id="UP001150062">
    <property type="component" value="Unassembled WGS sequence"/>
</dbReference>
<evidence type="ECO:0000256" key="2">
    <source>
        <dbReference type="SAM" id="MobiDB-lite"/>
    </source>
</evidence>
<protein>
    <submittedName>
        <fullName evidence="3">Uncharacterized protein</fullName>
    </submittedName>
</protein>
<dbReference type="EMBL" id="JAOAOG010000028">
    <property type="protein sequence ID" value="KAJ6253753.1"/>
    <property type="molecule type" value="Genomic_DNA"/>
</dbReference>
<evidence type="ECO:0000256" key="1">
    <source>
        <dbReference type="SAM" id="Coils"/>
    </source>
</evidence>
<reference evidence="3" key="2">
    <citation type="submission" date="2022-08" db="EMBL/GenBank/DDBJ databases">
        <title>Novel sulphate-reducing endosymbionts in the free-living metamonad Anaeramoeba.</title>
        <authorList>
            <person name="Jerlstrom-Hultqvist J."/>
            <person name="Cepicka I."/>
            <person name="Gallot-Lavallee L."/>
            <person name="Salas-Leiva D."/>
            <person name="Curtis B.A."/>
            <person name="Zahonova K."/>
            <person name="Pipaliya S."/>
            <person name="Dacks J."/>
            <person name="Roger A.J."/>
        </authorList>
    </citation>
    <scope>NUCLEOTIDE SEQUENCE</scope>
    <source>
        <strain evidence="3">Busselton2</strain>
    </source>
</reference>
<keyword evidence="6" id="KW-1185">Reference proteome</keyword>
<dbReference type="InterPro" id="IPR011993">
    <property type="entry name" value="PH-like_dom_sf"/>
</dbReference>
<evidence type="ECO:0000313" key="4">
    <source>
        <dbReference type="EMBL" id="KAJ6253753.1"/>
    </source>
</evidence>
<evidence type="ECO:0000313" key="5">
    <source>
        <dbReference type="Proteomes" id="UP001146793"/>
    </source>
</evidence>
<organism evidence="3 5">
    <name type="scientific">Anaeramoeba flamelloides</name>
    <dbReference type="NCBI Taxonomy" id="1746091"/>
    <lineage>
        <taxon>Eukaryota</taxon>
        <taxon>Metamonada</taxon>
        <taxon>Anaeramoebidae</taxon>
        <taxon>Anaeramoeba</taxon>
    </lineage>
</organism>